<protein>
    <recommendedName>
        <fullName evidence="4">tRNA-splicing endonuclease subunit Sen54 N-terminal domain-containing protein</fullName>
    </recommendedName>
</protein>
<dbReference type="InterPro" id="IPR036291">
    <property type="entry name" value="NAD(P)-bd_dom_sf"/>
</dbReference>
<dbReference type="GO" id="GO:0000379">
    <property type="term" value="P:tRNA-type intron splice site recognition and cleavage"/>
    <property type="evidence" value="ECO:0007669"/>
    <property type="project" value="TreeGrafter"/>
</dbReference>
<dbReference type="PRINTS" id="PR00081">
    <property type="entry name" value="GDHRDH"/>
</dbReference>
<feature type="compositionally biased region" description="Basic and acidic residues" evidence="3">
    <location>
        <begin position="119"/>
        <end position="129"/>
    </location>
</feature>
<dbReference type="FunCoup" id="V5FZS3">
    <property type="interactions" value="53"/>
</dbReference>
<dbReference type="PANTHER" id="PTHR21027">
    <property type="entry name" value="TRNA-SPLICING ENDONUCLEASE SUBUNIT SEN54"/>
    <property type="match status" value="1"/>
</dbReference>
<dbReference type="Pfam" id="PF12928">
    <property type="entry name" value="tRNA_int_end_N2"/>
    <property type="match status" value="1"/>
</dbReference>
<feature type="compositionally biased region" description="Basic and acidic residues" evidence="3">
    <location>
        <begin position="436"/>
        <end position="460"/>
    </location>
</feature>
<dbReference type="SUPFAM" id="SSF51735">
    <property type="entry name" value="NAD(P)-binding Rossmann-fold domains"/>
    <property type="match status" value="1"/>
</dbReference>
<feature type="compositionally biased region" description="Basic and acidic residues" evidence="3">
    <location>
        <begin position="7"/>
        <end position="23"/>
    </location>
</feature>
<comment type="caution">
    <text evidence="5">The sequence shown here is derived from an EMBL/GenBank/DDBJ whole genome shotgun (WGS) entry which is preliminary data.</text>
</comment>
<accession>V5FZS3</accession>
<dbReference type="InParanoid" id="V5FZS3"/>
<evidence type="ECO:0000256" key="3">
    <source>
        <dbReference type="SAM" id="MobiDB-lite"/>
    </source>
</evidence>
<keyword evidence="2" id="KW-0819">tRNA processing</keyword>
<feature type="region of interest" description="Disordered" evidence="3">
    <location>
        <begin position="1"/>
        <end position="23"/>
    </location>
</feature>
<dbReference type="FunFam" id="3.40.50.720:FF:000563">
    <property type="entry name" value="3-oxoacyl-acyl carrier protein reductase"/>
    <property type="match status" value="1"/>
</dbReference>
<dbReference type="Pfam" id="PF00106">
    <property type="entry name" value="adh_short"/>
    <property type="match status" value="1"/>
</dbReference>
<reference evidence="6" key="1">
    <citation type="journal article" date="2014" name="Genome Announc.">
        <title>Draft genome sequence of the formaldehyde-resistant fungus Byssochlamys spectabilis No. 5 (anamorph Paecilomyces variotii No. 5) (NBRC109023).</title>
        <authorList>
            <person name="Oka T."/>
            <person name="Ekino K."/>
            <person name="Fukuda K."/>
            <person name="Nomura Y."/>
        </authorList>
    </citation>
    <scope>NUCLEOTIDE SEQUENCE [LARGE SCALE GENOMIC DNA]</scope>
    <source>
        <strain evidence="6">No. 5 / NBRC 109023</strain>
    </source>
</reference>
<gene>
    <name evidence="5" type="ORF">PVAR5_3887</name>
</gene>
<dbReference type="GO" id="GO:0000214">
    <property type="term" value="C:tRNA-intron endonuclease complex"/>
    <property type="evidence" value="ECO:0007669"/>
    <property type="project" value="TreeGrafter"/>
</dbReference>
<proteinExistence type="inferred from homology"/>
<dbReference type="eggNOG" id="KOG4772">
    <property type="taxonomic scope" value="Eukaryota"/>
</dbReference>
<dbReference type="OrthoDB" id="408683at2759"/>
<dbReference type="eggNOG" id="KOG1200">
    <property type="taxonomic scope" value="Eukaryota"/>
</dbReference>
<evidence type="ECO:0000256" key="2">
    <source>
        <dbReference type="ARBA" id="ARBA00022694"/>
    </source>
</evidence>
<dbReference type="PANTHER" id="PTHR21027:SF1">
    <property type="entry name" value="TRNA-SPLICING ENDONUCLEASE SUBUNIT SEN54"/>
    <property type="match status" value="1"/>
</dbReference>
<dbReference type="PRINTS" id="PR00080">
    <property type="entry name" value="SDRFAMILY"/>
</dbReference>
<dbReference type="Gene3D" id="3.40.50.720">
    <property type="entry name" value="NAD(P)-binding Rossmann-like Domain"/>
    <property type="match status" value="1"/>
</dbReference>
<dbReference type="Pfam" id="PF13561">
    <property type="entry name" value="adh_short_C2"/>
    <property type="match status" value="1"/>
</dbReference>
<feature type="region of interest" description="Disordered" evidence="3">
    <location>
        <begin position="96"/>
        <end position="143"/>
    </location>
</feature>
<dbReference type="InterPro" id="IPR024337">
    <property type="entry name" value="tRNA_splic_suSen54"/>
</dbReference>
<name>V5FZS3_BYSSN</name>
<evidence type="ECO:0000313" key="6">
    <source>
        <dbReference type="Proteomes" id="UP000018001"/>
    </source>
</evidence>
<dbReference type="EMBL" id="BAUL01000118">
    <property type="protein sequence ID" value="GAD95246.1"/>
    <property type="molecule type" value="Genomic_DNA"/>
</dbReference>
<organism evidence="5 6">
    <name type="scientific">Byssochlamys spectabilis (strain No. 5 / NBRC 109023)</name>
    <name type="common">Paecilomyces variotii</name>
    <dbReference type="NCBI Taxonomy" id="1356009"/>
    <lineage>
        <taxon>Eukaryota</taxon>
        <taxon>Fungi</taxon>
        <taxon>Dikarya</taxon>
        <taxon>Ascomycota</taxon>
        <taxon>Pezizomycotina</taxon>
        <taxon>Eurotiomycetes</taxon>
        <taxon>Eurotiomycetidae</taxon>
        <taxon>Eurotiales</taxon>
        <taxon>Thermoascaceae</taxon>
        <taxon>Paecilomyces</taxon>
    </lineage>
</organism>
<dbReference type="InterPro" id="IPR002347">
    <property type="entry name" value="SDR_fam"/>
</dbReference>
<feature type="region of interest" description="Disordered" evidence="3">
    <location>
        <begin position="436"/>
        <end position="461"/>
    </location>
</feature>
<evidence type="ECO:0000259" key="4">
    <source>
        <dbReference type="Pfam" id="PF12928"/>
    </source>
</evidence>
<dbReference type="AlphaFoldDB" id="V5FZS3"/>
<keyword evidence="6" id="KW-1185">Reference proteome</keyword>
<feature type="domain" description="tRNA-splicing endonuclease subunit Sen54 N-terminal" evidence="4">
    <location>
        <begin position="77"/>
        <end position="187"/>
    </location>
</feature>
<evidence type="ECO:0000256" key="1">
    <source>
        <dbReference type="ARBA" id="ARBA00005736"/>
    </source>
</evidence>
<dbReference type="Proteomes" id="UP000018001">
    <property type="component" value="Unassembled WGS sequence"/>
</dbReference>
<comment type="similarity">
    <text evidence="1">Belongs to the SEN54 family.</text>
</comment>
<dbReference type="HOGENOM" id="CLU_383105_0_0_1"/>
<dbReference type="InterPro" id="IPR024336">
    <property type="entry name" value="tRNA_splic_suSen54_N"/>
</dbReference>
<evidence type="ECO:0000313" key="5">
    <source>
        <dbReference type="EMBL" id="GAD95246.1"/>
    </source>
</evidence>
<sequence>MADADEDAIHHPASHDSGAHIDHDLSDETQDFRFLNNLSIVGDTSHTTLPRRGEKDFEPNPTLFQSDALAASRQAMHNALSFPRLHHPKHKVVGYYAPDGYASPPSPSKPAGMTSIQEEDQKKVQESKVQKPTGPSSAISPDACVYVPNPKGQHFRTVGQGDRWNRVWLLPEEALYLLERGSLDIRWPLEDSSEDNDEDLSIPMSLQAAYACLIGRGGLTLERFSVYSGLKRGGYALIRAPSWDESTEEANKEPLAEPRSGSGRAVDLMGLLGRLCRSIYNVTSAASTATGPVVGLGIHRSYNDIYRRLSLITVENPASEKPAPNPTTPPFRVAYHVYKPSTPFRKSAPPPPDFRIAVVNAREQTTLPTMTQMSALLESTPFDPPRGEKMDKMLYMRLRHGYRNVVLAVVDQGVVSFLRLADIGFSREKIYEDKGVLRGDSPDRPLKPRSSPKESSRHDSTSSLCARLLGRSCMITGGSSGIGLAIAERFITEGVSKVIIVGRSYPRLLDAANQLKHAAGNFAISPENTPNSDDGAQGQLVSVSEKISLLVGDVSAIDSWSRTLEKEMESIDILVNAAGISVSSLLPKTDPEDISRTLRTNLEGALLTSRAFLRASVRSRIKNRNKTDPEATQRSKCIINVSSLLSHKGGTGAVPYAVSKAGLLGLTRSLTVEASETLRDVVIRSNVIVPGYIETRMIGDMAPAELERLKQSIPLKRFGNPQEVADAAIFLAENEYANNCVLNLDGGLSAV</sequence>